<dbReference type="RefSeq" id="WP_037974342.1">
    <property type="nucleotide sequence ID" value="NZ_JMKI01000005.1"/>
</dbReference>
<dbReference type="GeneID" id="90982673"/>
<dbReference type="SUPFAM" id="SSF48452">
    <property type="entry name" value="TPR-like"/>
    <property type="match status" value="2"/>
</dbReference>
<dbReference type="InterPro" id="IPR041664">
    <property type="entry name" value="AAA_16"/>
</dbReference>
<dbReference type="Gene3D" id="1.25.40.10">
    <property type="entry name" value="Tetratricopeptide repeat domain"/>
    <property type="match status" value="2"/>
</dbReference>
<accession>A0A073IU24</accession>
<dbReference type="Gene3D" id="1.10.10.10">
    <property type="entry name" value="Winged helix-like DNA-binding domain superfamily/Winged helix DNA-binding domain"/>
    <property type="match status" value="1"/>
</dbReference>
<evidence type="ECO:0000256" key="2">
    <source>
        <dbReference type="ARBA" id="ARBA00022840"/>
    </source>
</evidence>
<protein>
    <recommendedName>
        <fullName evidence="3">Orc1-like AAA ATPase domain-containing protein</fullName>
    </recommendedName>
</protein>
<dbReference type="OrthoDB" id="9758570at2"/>
<dbReference type="GO" id="GO:0005737">
    <property type="term" value="C:cytoplasm"/>
    <property type="evidence" value="ECO:0007669"/>
    <property type="project" value="TreeGrafter"/>
</dbReference>
<dbReference type="InterPro" id="IPR036388">
    <property type="entry name" value="WH-like_DNA-bd_sf"/>
</dbReference>
<dbReference type="EMBL" id="JMKI01000005">
    <property type="protein sequence ID" value="KEJ93289.1"/>
    <property type="molecule type" value="Genomic_DNA"/>
</dbReference>
<dbReference type="GO" id="GO:0004016">
    <property type="term" value="F:adenylate cyclase activity"/>
    <property type="evidence" value="ECO:0007669"/>
    <property type="project" value="TreeGrafter"/>
</dbReference>
<dbReference type="InterPro" id="IPR011990">
    <property type="entry name" value="TPR-like_helical_dom_sf"/>
</dbReference>
<dbReference type="Pfam" id="PF13191">
    <property type="entry name" value="AAA_16"/>
    <property type="match status" value="1"/>
</dbReference>
<dbReference type="AlphaFoldDB" id="A0A073IU24"/>
<keyword evidence="2" id="KW-0067">ATP-binding</keyword>
<dbReference type="PATRIC" id="fig|2754.20.peg.1288"/>
<evidence type="ECO:0000259" key="3">
    <source>
        <dbReference type="Pfam" id="PF13191"/>
    </source>
</evidence>
<comment type="caution">
    <text evidence="4">The sequence shown here is derived from an EMBL/GenBank/DDBJ whole genome shotgun (WGS) entry which is preliminary data.</text>
</comment>
<evidence type="ECO:0000313" key="5">
    <source>
        <dbReference type="Proteomes" id="UP000027665"/>
    </source>
</evidence>
<dbReference type="STRING" id="2754.EH55_10520"/>
<sequence length="979" mass="112344">MKYKARFLGIPELFIDGERCAFPFRKAQALALMLVEERSVSKNKICEYLWADKAAEKARRNLSNAMSCVKKLLPVKISGGDVISLDPKVKIERDTDQIFQLETLGWQEISELCRPYMDVTEMSDWPYFSDWLLSKRQYYGNLLVKNLKKRAQAQLAGYAKSGAADAILCYEKLAELEPYDEKICAELVRLYIKTNQKVKAIDAAHAFSSRMESDFGIEADLSELSSLMKRKKETPNIRASAPSDGESPLARSGEILKMLDFFSKGKESQSLCGLVWGEQGIGKTVFVNEIVSCLTESGWECFSIDCWQEEKSYPLAPINRLLKLLRISPARQDGVKPLSEYSYSYLADLIYQRVAETSEGSRRLLIIENIQWMDDASWNVIESIMSDDSSPRNMLVSGFEEIRSAFMLRAALADEPFEKFEVTLRRFNLEETARICREMAPDEEWSDERIHDIYMQTEGNPFFIKEMLKYKQGGVIDGNKLHKNVYLSMIELLDENERLFLEAAAVCPECASMREIAAVLGISPLEVSKYYNNLRLHGFLREKESGGDVLYYFTHTKIREALLQEMSFSRKMALHIKNIEVLEASAPEVLRYRHKKMCAKIFYHCHEANMPVKELYWRVRELELHFMAVHEVFPTLVDQDLMHYIPSVEDVTYTQRALGEAWKMMDMLFRTEGGSPELLRLERDLYILKGGCLWWSGRYADADGMLRSALRKGAAIGEPEPIIRAGVQMCYLAIQRDDAKTLSFCARKLRTFAKKTPFRQWEGIALRFMAIAKILAGRHEEVEEYLLMSTSIFEKLEERGENYTVCLTAAEHFRGDCMLAQKKIAEALTFYENCINICDSVALFRGLGLSLAKAAFCLMLLGRYDEAEKCLQKMGKFCGIMHTDWDEGLQGGGFAYSLMGLVKCRKKDWYHGAMCFAVAKRLVSEAKRPVWQAVLCWSKLELYKMTADMPKDFADEVLKHPKEWYEAQLAQLKSKVGWI</sequence>
<evidence type="ECO:0000256" key="1">
    <source>
        <dbReference type="ARBA" id="ARBA00022741"/>
    </source>
</evidence>
<dbReference type="SUPFAM" id="SSF52540">
    <property type="entry name" value="P-loop containing nucleoside triphosphate hydrolases"/>
    <property type="match status" value="1"/>
</dbReference>
<feature type="domain" description="Orc1-like AAA ATPase" evidence="3">
    <location>
        <begin position="250"/>
        <end position="396"/>
    </location>
</feature>
<dbReference type="Proteomes" id="UP000027665">
    <property type="component" value="Unassembled WGS sequence"/>
</dbReference>
<evidence type="ECO:0000313" key="4">
    <source>
        <dbReference type="EMBL" id="KEJ93289.1"/>
    </source>
</evidence>
<organism evidence="4 5">
    <name type="scientific">Synergistes jonesii</name>
    <dbReference type="NCBI Taxonomy" id="2754"/>
    <lineage>
        <taxon>Bacteria</taxon>
        <taxon>Thermotogati</taxon>
        <taxon>Synergistota</taxon>
        <taxon>Synergistia</taxon>
        <taxon>Synergistales</taxon>
        <taxon>Synergistaceae</taxon>
        <taxon>Synergistes</taxon>
    </lineage>
</organism>
<dbReference type="Gene3D" id="3.40.50.300">
    <property type="entry name" value="P-loop containing nucleotide triphosphate hydrolases"/>
    <property type="match status" value="1"/>
</dbReference>
<proteinExistence type="predicted"/>
<dbReference type="GO" id="GO:0005524">
    <property type="term" value="F:ATP binding"/>
    <property type="evidence" value="ECO:0007669"/>
    <property type="project" value="UniProtKB-KW"/>
</dbReference>
<name>A0A073IU24_9BACT</name>
<dbReference type="InterPro" id="IPR027417">
    <property type="entry name" value="P-loop_NTPase"/>
</dbReference>
<gene>
    <name evidence="4" type="ORF">EH55_10520</name>
</gene>
<keyword evidence="5" id="KW-1185">Reference proteome</keyword>
<dbReference type="PANTHER" id="PTHR16305:SF28">
    <property type="entry name" value="GUANYLATE CYCLASE DOMAIN-CONTAINING PROTEIN"/>
    <property type="match status" value="1"/>
</dbReference>
<keyword evidence="1" id="KW-0547">Nucleotide-binding</keyword>
<dbReference type="eggNOG" id="COG3899">
    <property type="taxonomic scope" value="Bacteria"/>
</dbReference>
<dbReference type="eggNOG" id="COG3629">
    <property type="taxonomic scope" value="Bacteria"/>
</dbReference>
<reference evidence="4 5" key="1">
    <citation type="submission" date="2014-04" db="EMBL/GenBank/DDBJ databases">
        <title>Draft Genome Sequence of Synergistes jonesii.</title>
        <authorList>
            <person name="Coil D.A."/>
            <person name="Eisen J.A."/>
            <person name="Holland-Moritz H.E."/>
        </authorList>
    </citation>
    <scope>NUCLEOTIDE SEQUENCE [LARGE SCALE GENOMIC DNA]</scope>
    <source>
        <strain evidence="4 5">78-1</strain>
    </source>
</reference>
<dbReference type="PANTHER" id="PTHR16305">
    <property type="entry name" value="TESTICULAR SOLUBLE ADENYLYL CYCLASE"/>
    <property type="match status" value="1"/>
</dbReference>